<name>A0A9P8RTX1_9PEZI</name>
<sequence>MVGDSVDDMTAGYLAGAATVLLVNDVNAHLATHQHTDLCIHSLDELIPVLEQGFIGQIDQGEEAPDTKAQAQEVLASRLL</sequence>
<dbReference type="SUPFAM" id="SSF56784">
    <property type="entry name" value="HAD-like"/>
    <property type="match status" value="1"/>
</dbReference>
<dbReference type="InterPro" id="IPR036412">
    <property type="entry name" value="HAD-like_sf"/>
</dbReference>
<dbReference type="InterPro" id="IPR023214">
    <property type="entry name" value="HAD_sf"/>
</dbReference>
<gene>
    <name evidence="1" type="ORF">GP486_000099</name>
</gene>
<reference evidence="1" key="1">
    <citation type="submission" date="2021-03" db="EMBL/GenBank/DDBJ databases">
        <title>Comparative genomics and phylogenomic investigation of the class Geoglossomycetes provide insights into ecological specialization and systematics.</title>
        <authorList>
            <person name="Melie T."/>
            <person name="Pirro S."/>
            <person name="Miller A.N."/>
            <person name="Quandt A."/>
        </authorList>
    </citation>
    <scope>NUCLEOTIDE SEQUENCE</scope>
    <source>
        <strain evidence="1">CAQ_001_2017</strain>
    </source>
</reference>
<dbReference type="Gene3D" id="3.40.50.1000">
    <property type="entry name" value="HAD superfamily/HAD-like"/>
    <property type="match status" value="1"/>
</dbReference>
<protein>
    <submittedName>
        <fullName evidence="1">Uncharacterized protein</fullName>
    </submittedName>
</protein>
<dbReference type="AlphaFoldDB" id="A0A9P8RTX1"/>
<evidence type="ECO:0000313" key="1">
    <source>
        <dbReference type="EMBL" id="KAH0566518.1"/>
    </source>
</evidence>
<keyword evidence="2" id="KW-1185">Reference proteome</keyword>
<dbReference type="EMBL" id="JAGHQM010000004">
    <property type="protein sequence ID" value="KAH0566518.1"/>
    <property type="molecule type" value="Genomic_DNA"/>
</dbReference>
<organism evidence="1 2">
    <name type="scientific">Trichoglossum hirsutum</name>
    <dbReference type="NCBI Taxonomy" id="265104"/>
    <lineage>
        <taxon>Eukaryota</taxon>
        <taxon>Fungi</taxon>
        <taxon>Dikarya</taxon>
        <taxon>Ascomycota</taxon>
        <taxon>Pezizomycotina</taxon>
        <taxon>Geoglossomycetes</taxon>
        <taxon>Geoglossales</taxon>
        <taxon>Geoglossaceae</taxon>
        <taxon>Trichoglossum</taxon>
    </lineage>
</organism>
<comment type="caution">
    <text evidence="1">The sequence shown here is derived from an EMBL/GenBank/DDBJ whole genome shotgun (WGS) entry which is preliminary data.</text>
</comment>
<evidence type="ECO:0000313" key="2">
    <source>
        <dbReference type="Proteomes" id="UP000750711"/>
    </source>
</evidence>
<accession>A0A9P8RTX1</accession>
<proteinExistence type="predicted"/>
<dbReference type="Proteomes" id="UP000750711">
    <property type="component" value="Unassembled WGS sequence"/>
</dbReference>